<accession>H2YU14</accession>
<dbReference type="eggNOG" id="KOG2004">
    <property type="taxonomic scope" value="Eukaryota"/>
</dbReference>
<dbReference type="HOGENOM" id="CLU_2297939_0_0_1"/>
<organism evidence="1 2">
    <name type="scientific">Ciona savignyi</name>
    <name type="common">Pacific transparent sea squirt</name>
    <dbReference type="NCBI Taxonomy" id="51511"/>
    <lineage>
        <taxon>Eukaryota</taxon>
        <taxon>Metazoa</taxon>
        <taxon>Chordata</taxon>
        <taxon>Tunicata</taxon>
        <taxon>Ascidiacea</taxon>
        <taxon>Phlebobranchia</taxon>
        <taxon>Cionidae</taxon>
        <taxon>Ciona</taxon>
    </lineage>
</organism>
<dbReference type="GO" id="GO:0004176">
    <property type="term" value="F:ATP-dependent peptidase activity"/>
    <property type="evidence" value="ECO:0007669"/>
    <property type="project" value="InterPro"/>
</dbReference>
<dbReference type="InParanoid" id="H2YU14"/>
<proteinExistence type="predicted"/>
<dbReference type="AlphaFoldDB" id="H2YU14"/>
<dbReference type="GO" id="GO:0004252">
    <property type="term" value="F:serine-type endopeptidase activity"/>
    <property type="evidence" value="ECO:0007669"/>
    <property type="project" value="InterPro"/>
</dbReference>
<name>H2YU14_CIOSA</name>
<dbReference type="Proteomes" id="UP000007875">
    <property type="component" value="Unassembled WGS sequence"/>
</dbReference>
<evidence type="ECO:0000313" key="1">
    <source>
        <dbReference type="Ensembl" id="ENSCSAVP00000008824.1"/>
    </source>
</evidence>
<dbReference type="GeneTree" id="ENSGT00530000063553"/>
<dbReference type="Ensembl" id="ENSCSAVT00000008937.1">
    <property type="protein sequence ID" value="ENSCSAVP00000008824.1"/>
    <property type="gene ID" value="ENSCSAVG00000005235.1"/>
</dbReference>
<dbReference type="GO" id="GO:0030163">
    <property type="term" value="P:protein catabolic process"/>
    <property type="evidence" value="ECO:0007669"/>
    <property type="project" value="InterPro"/>
</dbReference>
<dbReference type="STRING" id="51511.ENSCSAVP00000008824"/>
<keyword evidence="2" id="KW-1185">Reference proteome</keyword>
<dbReference type="GO" id="GO:0005524">
    <property type="term" value="F:ATP binding"/>
    <property type="evidence" value="ECO:0007669"/>
    <property type="project" value="InterPro"/>
</dbReference>
<protein>
    <submittedName>
        <fullName evidence="1">Uncharacterized protein</fullName>
    </submittedName>
</protein>
<evidence type="ECO:0000313" key="2">
    <source>
        <dbReference type="Proteomes" id="UP000007875"/>
    </source>
</evidence>
<reference evidence="1" key="3">
    <citation type="submission" date="2025-09" db="UniProtKB">
        <authorList>
            <consortium name="Ensembl"/>
        </authorList>
    </citation>
    <scope>IDENTIFICATION</scope>
</reference>
<dbReference type="PANTHER" id="PTHR10046">
    <property type="entry name" value="ATP DEPENDENT LON PROTEASE FAMILY MEMBER"/>
    <property type="match status" value="1"/>
</dbReference>
<sequence length="101" mass="11967">MNFKFSKRKLNLSECSETAMKVVKRELKRLRKLPSAMPEHALTRNYIELLSELPWSNSTSDRLDLNQAKLDLDEDHYSMDKLKRRVLEYLAVRQLQSNVDK</sequence>
<reference evidence="2" key="1">
    <citation type="submission" date="2003-08" db="EMBL/GenBank/DDBJ databases">
        <authorList>
            <person name="Birren B."/>
            <person name="Nusbaum C."/>
            <person name="Abebe A."/>
            <person name="Abouelleil A."/>
            <person name="Adekoya E."/>
            <person name="Ait-zahra M."/>
            <person name="Allen N."/>
            <person name="Allen T."/>
            <person name="An P."/>
            <person name="Anderson M."/>
            <person name="Anderson S."/>
            <person name="Arachchi H."/>
            <person name="Armbruster J."/>
            <person name="Bachantsang P."/>
            <person name="Baldwin J."/>
            <person name="Barry A."/>
            <person name="Bayul T."/>
            <person name="Blitshsteyn B."/>
            <person name="Bloom T."/>
            <person name="Blye J."/>
            <person name="Boguslavskiy L."/>
            <person name="Borowsky M."/>
            <person name="Boukhgalter B."/>
            <person name="Brunache A."/>
            <person name="Butler J."/>
            <person name="Calixte N."/>
            <person name="Calvo S."/>
            <person name="Camarata J."/>
            <person name="Campo K."/>
            <person name="Chang J."/>
            <person name="Cheshatsang Y."/>
            <person name="Citroen M."/>
            <person name="Collymore A."/>
            <person name="Considine T."/>
            <person name="Cook A."/>
            <person name="Cooke P."/>
            <person name="Corum B."/>
            <person name="Cuomo C."/>
            <person name="David R."/>
            <person name="Dawoe T."/>
            <person name="Degray S."/>
            <person name="Dodge S."/>
            <person name="Dooley K."/>
            <person name="Dorje P."/>
            <person name="Dorjee K."/>
            <person name="Dorris L."/>
            <person name="Duffey N."/>
            <person name="Dupes A."/>
            <person name="Elkins T."/>
            <person name="Engels R."/>
            <person name="Erickson J."/>
            <person name="Farina A."/>
            <person name="Faro S."/>
            <person name="Ferreira P."/>
            <person name="Fischer H."/>
            <person name="Fitzgerald M."/>
            <person name="Foley K."/>
            <person name="Gage D."/>
            <person name="Galagan J."/>
            <person name="Gearin G."/>
            <person name="Gnerre S."/>
            <person name="Gnirke A."/>
            <person name="Goyette A."/>
            <person name="Graham J."/>
            <person name="Grandbois E."/>
            <person name="Gyaltsen K."/>
            <person name="Hafez N."/>
            <person name="Hagopian D."/>
            <person name="Hagos B."/>
            <person name="Hall J."/>
            <person name="Hatcher B."/>
            <person name="Heller A."/>
            <person name="Higgins H."/>
            <person name="Honan T."/>
            <person name="Horn A."/>
            <person name="Houde N."/>
            <person name="Hughes L."/>
            <person name="Hulme W."/>
            <person name="Husby E."/>
            <person name="Iliev I."/>
            <person name="Jaffe D."/>
            <person name="Jones C."/>
            <person name="Kamal M."/>
            <person name="Kamat A."/>
            <person name="Kamvysselis M."/>
            <person name="Karlsson E."/>
            <person name="Kells C."/>
            <person name="Kieu A."/>
            <person name="Kisner P."/>
            <person name="Kodira C."/>
            <person name="Kulbokas E."/>
            <person name="Labutti K."/>
            <person name="Lama D."/>
            <person name="Landers T."/>
            <person name="Leger J."/>
            <person name="Levine S."/>
            <person name="Lewis D."/>
            <person name="Lewis T."/>
            <person name="Lindblad-toh K."/>
            <person name="Liu X."/>
            <person name="Lokyitsang T."/>
            <person name="Lokyitsang Y."/>
            <person name="Lucien O."/>
            <person name="Lui A."/>
            <person name="Ma L.J."/>
            <person name="Mabbitt R."/>
            <person name="Macdonald J."/>
            <person name="Maclean C."/>
            <person name="Major J."/>
            <person name="Manning J."/>
            <person name="Marabella R."/>
            <person name="Maru K."/>
            <person name="Matthews C."/>
            <person name="Mauceli E."/>
            <person name="Mccarthy M."/>
            <person name="Mcdonough S."/>
            <person name="Mcghee T."/>
            <person name="Meldrim J."/>
            <person name="Meneus L."/>
            <person name="Mesirov J."/>
            <person name="Mihalev A."/>
            <person name="Mihova T."/>
            <person name="Mikkelsen T."/>
            <person name="Mlenga V."/>
            <person name="Moru K."/>
            <person name="Mozes J."/>
            <person name="Mulrain L."/>
            <person name="Munson G."/>
            <person name="Naylor J."/>
            <person name="Newes C."/>
            <person name="Nguyen C."/>
            <person name="Nguyen N."/>
            <person name="Nguyen T."/>
            <person name="Nicol R."/>
            <person name="Nielsen C."/>
            <person name="Nizzari M."/>
            <person name="Norbu C."/>
            <person name="Norbu N."/>
            <person name="O'donnell P."/>
            <person name="Okoawo O."/>
            <person name="O'leary S."/>
            <person name="Omotosho B."/>
            <person name="O'neill K."/>
            <person name="Osman S."/>
            <person name="Parker S."/>
            <person name="Perrin D."/>
            <person name="Phunkhang P."/>
            <person name="Piqani B."/>
            <person name="Purcell S."/>
            <person name="Rachupka T."/>
            <person name="Ramasamy U."/>
            <person name="Rameau R."/>
            <person name="Ray V."/>
            <person name="Raymond C."/>
            <person name="Retta R."/>
            <person name="Richardson S."/>
            <person name="Rise C."/>
            <person name="Rodriguez J."/>
            <person name="Rogers J."/>
            <person name="Rogov P."/>
            <person name="Rutman M."/>
            <person name="Schupbach R."/>
            <person name="Seaman C."/>
            <person name="Settipalli S."/>
            <person name="Sharpe T."/>
            <person name="Sheridan J."/>
            <person name="Sherpa N."/>
            <person name="Shi J."/>
            <person name="Smirnov S."/>
            <person name="Smith C."/>
            <person name="Sougnez C."/>
            <person name="Spencer B."/>
            <person name="Stalker J."/>
            <person name="Stange-thomann N."/>
            <person name="Stavropoulos S."/>
            <person name="Stetson K."/>
            <person name="Stone C."/>
            <person name="Stone S."/>
            <person name="Stubbs M."/>
            <person name="Talamas J."/>
            <person name="Tchuinga P."/>
            <person name="Tenzing P."/>
            <person name="Tesfaye S."/>
            <person name="Theodore J."/>
            <person name="Thoulutsang Y."/>
            <person name="Topham K."/>
            <person name="Towey S."/>
            <person name="Tsamla T."/>
            <person name="Tsomo N."/>
            <person name="Vallee D."/>
            <person name="Vassiliev H."/>
            <person name="Venkataraman V."/>
            <person name="Vinson J."/>
            <person name="Vo A."/>
            <person name="Wade C."/>
            <person name="Wang S."/>
            <person name="Wangchuk T."/>
            <person name="Wangdi T."/>
            <person name="Whittaker C."/>
            <person name="Wilkinson J."/>
            <person name="Wu Y."/>
            <person name="Wyman D."/>
            <person name="Yadav S."/>
            <person name="Yang S."/>
            <person name="Yang X."/>
            <person name="Yeager S."/>
            <person name="Yee E."/>
            <person name="Young G."/>
            <person name="Zainoun J."/>
            <person name="Zembeck L."/>
            <person name="Zimmer A."/>
            <person name="Zody M."/>
            <person name="Lander E."/>
        </authorList>
    </citation>
    <scope>NUCLEOTIDE SEQUENCE [LARGE SCALE GENOMIC DNA]</scope>
</reference>
<dbReference type="Gene3D" id="1.20.5.5270">
    <property type="match status" value="1"/>
</dbReference>
<dbReference type="InterPro" id="IPR027065">
    <property type="entry name" value="Lon_Prtase"/>
</dbReference>
<reference evidence="1" key="2">
    <citation type="submission" date="2025-08" db="UniProtKB">
        <authorList>
            <consortium name="Ensembl"/>
        </authorList>
    </citation>
    <scope>IDENTIFICATION</scope>
</reference>